<dbReference type="Proteomes" id="UP001060085">
    <property type="component" value="Linkage Group LG01"/>
</dbReference>
<evidence type="ECO:0000313" key="1">
    <source>
        <dbReference type="EMBL" id="KAI5681172.1"/>
    </source>
</evidence>
<organism evidence="1 2">
    <name type="scientific">Catharanthus roseus</name>
    <name type="common">Madagascar periwinkle</name>
    <name type="synonym">Vinca rosea</name>
    <dbReference type="NCBI Taxonomy" id="4058"/>
    <lineage>
        <taxon>Eukaryota</taxon>
        <taxon>Viridiplantae</taxon>
        <taxon>Streptophyta</taxon>
        <taxon>Embryophyta</taxon>
        <taxon>Tracheophyta</taxon>
        <taxon>Spermatophyta</taxon>
        <taxon>Magnoliopsida</taxon>
        <taxon>eudicotyledons</taxon>
        <taxon>Gunneridae</taxon>
        <taxon>Pentapetalae</taxon>
        <taxon>asterids</taxon>
        <taxon>lamiids</taxon>
        <taxon>Gentianales</taxon>
        <taxon>Apocynaceae</taxon>
        <taxon>Rauvolfioideae</taxon>
        <taxon>Vinceae</taxon>
        <taxon>Catharanthinae</taxon>
        <taxon>Catharanthus</taxon>
    </lineage>
</organism>
<sequence>MFNKSGHNLDSLNVDIMLTRSSMRHKERNDHMPIDYDALKVHQCFFYYFDPKWLHLLFLSPLLLLLSMTVVAPIFPRLVAFVAYDETHLPRVI</sequence>
<proteinExistence type="predicted"/>
<protein>
    <submittedName>
        <fullName evidence="1">Uncharacterized protein</fullName>
    </submittedName>
</protein>
<name>A0ACC0C899_CATRO</name>
<keyword evidence="2" id="KW-1185">Reference proteome</keyword>
<gene>
    <name evidence="1" type="ORF">M9H77_02399</name>
</gene>
<dbReference type="EMBL" id="CM044701">
    <property type="protein sequence ID" value="KAI5681172.1"/>
    <property type="molecule type" value="Genomic_DNA"/>
</dbReference>
<accession>A0ACC0C899</accession>
<reference evidence="2" key="1">
    <citation type="journal article" date="2023" name="Nat. Plants">
        <title>Single-cell RNA sequencing provides a high-resolution roadmap for understanding the multicellular compartmentation of specialized metabolism.</title>
        <authorList>
            <person name="Sun S."/>
            <person name="Shen X."/>
            <person name="Li Y."/>
            <person name="Li Y."/>
            <person name="Wang S."/>
            <person name="Li R."/>
            <person name="Zhang H."/>
            <person name="Shen G."/>
            <person name="Guo B."/>
            <person name="Wei J."/>
            <person name="Xu J."/>
            <person name="St-Pierre B."/>
            <person name="Chen S."/>
            <person name="Sun C."/>
        </authorList>
    </citation>
    <scope>NUCLEOTIDE SEQUENCE [LARGE SCALE GENOMIC DNA]</scope>
</reference>
<evidence type="ECO:0000313" key="2">
    <source>
        <dbReference type="Proteomes" id="UP001060085"/>
    </source>
</evidence>
<comment type="caution">
    <text evidence="1">The sequence shown here is derived from an EMBL/GenBank/DDBJ whole genome shotgun (WGS) entry which is preliminary data.</text>
</comment>